<comment type="subunit">
    <text evidence="10 12">Homodimer. Heterotetramer of two MnmE and two MnmG subunits.</text>
</comment>
<organism evidence="14 15">
    <name type="scientific">Streptococcus suis</name>
    <dbReference type="NCBI Taxonomy" id="1307"/>
    <lineage>
        <taxon>Bacteria</taxon>
        <taxon>Bacillati</taxon>
        <taxon>Bacillota</taxon>
        <taxon>Bacilli</taxon>
        <taxon>Lactobacillales</taxon>
        <taxon>Streptococcaceae</taxon>
        <taxon>Streptococcus</taxon>
    </lineage>
</organism>
<dbReference type="InterPro" id="IPR049312">
    <property type="entry name" value="GIDA_C_N"/>
</dbReference>
<comment type="function">
    <text evidence="2 12">NAD-binding protein involved in the addition of a carboxymethylaminomethyl (cmnm) group at the wobble position (U34) of certain tRNAs, forming tRNA-cmnm(5)s(2)U34.</text>
</comment>
<dbReference type="InterPro" id="IPR026904">
    <property type="entry name" value="MnmG_C"/>
</dbReference>
<evidence type="ECO:0000256" key="2">
    <source>
        <dbReference type="ARBA" id="ARBA00003717"/>
    </source>
</evidence>
<evidence type="ECO:0000256" key="11">
    <source>
        <dbReference type="ARBA" id="ARBA00031800"/>
    </source>
</evidence>
<dbReference type="PANTHER" id="PTHR11806:SF0">
    <property type="entry name" value="PROTEIN MTO1 HOMOLOG, MITOCHONDRIAL"/>
    <property type="match status" value="1"/>
</dbReference>
<dbReference type="OrthoDB" id="9815560at2"/>
<evidence type="ECO:0000256" key="1">
    <source>
        <dbReference type="ARBA" id="ARBA00001974"/>
    </source>
</evidence>
<evidence type="ECO:0000256" key="12">
    <source>
        <dbReference type="HAMAP-Rule" id="MF_00129"/>
    </source>
</evidence>
<keyword evidence="8 12" id="KW-0274">FAD</keyword>
<dbReference type="InterPro" id="IPR020595">
    <property type="entry name" value="MnmG-rel_CS"/>
</dbReference>
<dbReference type="FunFam" id="3.50.50.60:FF:000002">
    <property type="entry name" value="tRNA uridine 5-carboxymethylaminomethyl modification enzyme MnmG"/>
    <property type="match status" value="1"/>
</dbReference>
<keyword evidence="9 12" id="KW-0520">NAD</keyword>
<evidence type="ECO:0000256" key="9">
    <source>
        <dbReference type="ARBA" id="ARBA00023027"/>
    </source>
</evidence>
<dbReference type="GO" id="GO:0002098">
    <property type="term" value="P:tRNA wobble uridine modification"/>
    <property type="evidence" value="ECO:0007669"/>
    <property type="project" value="InterPro"/>
</dbReference>
<dbReference type="FunFam" id="3.50.50.60:FF:000063">
    <property type="entry name" value="tRNA uridine 5-carboxymethylaminomethyl modification enzyme MnmG"/>
    <property type="match status" value="1"/>
</dbReference>
<dbReference type="FunFam" id="1.10.150.570:FF:000001">
    <property type="entry name" value="tRNA uridine 5-carboxymethylaminomethyl modification enzyme MnmG"/>
    <property type="match status" value="1"/>
</dbReference>
<evidence type="ECO:0000256" key="3">
    <source>
        <dbReference type="ARBA" id="ARBA00007653"/>
    </source>
</evidence>
<evidence type="ECO:0000256" key="10">
    <source>
        <dbReference type="ARBA" id="ARBA00025948"/>
    </source>
</evidence>
<comment type="similarity">
    <text evidence="3 12">Belongs to the MnmG family.</text>
</comment>
<dbReference type="PROSITE" id="PS01281">
    <property type="entry name" value="GIDA_2"/>
    <property type="match status" value="1"/>
</dbReference>
<keyword evidence="6 12" id="KW-0285">Flavoprotein</keyword>
<dbReference type="InterPro" id="IPR040131">
    <property type="entry name" value="MnmG_N"/>
</dbReference>
<dbReference type="InterPro" id="IPR036188">
    <property type="entry name" value="FAD/NAD-bd_sf"/>
</dbReference>
<dbReference type="GO" id="GO:0005829">
    <property type="term" value="C:cytosol"/>
    <property type="evidence" value="ECO:0007669"/>
    <property type="project" value="TreeGrafter"/>
</dbReference>
<dbReference type="Gene3D" id="3.50.50.60">
    <property type="entry name" value="FAD/NAD(P)-binding domain"/>
    <property type="match status" value="2"/>
</dbReference>
<evidence type="ECO:0000256" key="4">
    <source>
        <dbReference type="ARBA" id="ARBA00020461"/>
    </source>
</evidence>
<evidence type="ECO:0000256" key="6">
    <source>
        <dbReference type="ARBA" id="ARBA00022630"/>
    </source>
</evidence>
<dbReference type="Proteomes" id="UP000231863">
    <property type="component" value="Chromosome"/>
</dbReference>
<keyword evidence="5 12" id="KW-0963">Cytoplasm</keyword>
<protein>
    <recommendedName>
        <fullName evidence="4 12">tRNA uridine 5-carboxymethylaminomethyl modification enzyme MnmG</fullName>
    </recommendedName>
    <alternativeName>
        <fullName evidence="11 12">Glucose-inhibited division protein A</fullName>
    </alternativeName>
</protein>
<dbReference type="Gene3D" id="1.10.150.570">
    <property type="entry name" value="GidA associated domain, C-terminal subdomain"/>
    <property type="match status" value="1"/>
</dbReference>
<feature type="binding site" evidence="12">
    <location>
        <begin position="276"/>
        <end position="290"/>
    </location>
    <ligand>
        <name>NAD(+)</name>
        <dbReference type="ChEBI" id="CHEBI:57540"/>
    </ligand>
</feature>
<dbReference type="Pfam" id="PF13932">
    <property type="entry name" value="SAM_GIDA_C"/>
    <property type="match status" value="1"/>
</dbReference>
<sequence length="638" mass="70858">MTHTFAENYDVIVIGAGHAGVEAGLAASRMGCKTLLATINLDMVAFMPCNPSIGGSAKGIVVREIDALGGEMGRNIDKTYIQMKMLNMGKGPAVRALRAQADKAEYAAEMKRTVERQENLTLRQTMIDEILVEEGKVIGVRTATNQKFSAKAVVVTTGTALRGEIIIGDLKYSSGPNNSLASITLADNLKELGLEIGRFKTGTPPRVNARTINYEETEIQPGDEKPNHFSFLSKDEDYLQDQIPCWLTYTNATSHEIINSNLHRAPMFSGIVKGIGPRYCPSIEDKIVRFADKERHQLFLEPEGRNTDEIYVQGLSTSLPEDVQQDLIHSIKGLENAQMMRTGYAIEYDMVMPHQLRATLETKKISGLFTAGQTNGTSGYEEAAGQGIVAGINAALKVQGKPELILKRSDGYIGVMIDDLVTKGTVEPYRLLTSRAEYRLILRHDNADMRLTEIGRQVGLVDDERWQVFQIHKNQFDNEMKRLESIKLKPIKETNEKVVAMGFKPLTDALTAKEFMRRPDVTYADAVAFIGPAAEDLDAKTIELIETEVKYEGYIAKALDQVEKMKRMEEKRIPADIDWDDIDSIATEARQKFKLISPETIGQASRISGVNPADISILMVYLEGRSRSISKNKSKDSQ</sequence>
<feature type="binding site" evidence="12">
    <location>
        <position position="182"/>
    </location>
    <ligand>
        <name>FAD</name>
        <dbReference type="ChEBI" id="CHEBI:57692"/>
    </ligand>
</feature>
<dbReference type="NCBIfam" id="TIGR00136">
    <property type="entry name" value="mnmG_gidA"/>
    <property type="match status" value="1"/>
</dbReference>
<dbReference type="AlphaFoldDB" id="A0A2I5KRW4"/>
<dbReference type="Gene3D" id="1.10.10.1800">
    <property type="entry name" value="tRNA uridine 5-carboxymethylaminomethyl modification enzyme MnmG/GidA"/>
    <property type="match status" value="1"/>
</dbReference>
<dbReference type="SMART" id="SM01228">
    <property type="entry name" value="GIDA_assoc_3"/>
    <property type="match status" value="1"/>
</dbReference>
<evidence type="ECO:0000259" key="13">
    <source>
        <dbReference type="SMART" id="SM01228"/>
    </source>
</evidence>
<comment type="cofactor">
    <cofactor evidence="1 12">
        <name>FAD</name>
        <dbReference type="ChEBI" id="CHEBI:57692"/>
    </cofactor>
</comment>
<dbReference type="SUPFAM" id="SSF51905">
    <property type="entry name" value="FAD/NAD(P)-binding domain"/>
    <property type="match status" value="1"/>
</dbReference>
<dbReference type="Pfam" id="PF21680">
    <property type="entry name" value="GIDA_C_1st"/>
    <property type="match status" value="1"/>
</dbReference>
<dbReference type="GO" id="GO:0050660">
    <property type="term" value="F:flavin adenine dinucleotide binding"/>
    <property type="evidence" value="ECO:0007669"/>
    <property type="project" value="UniProtKB-UniRule"/>
</dbReference>
<dbReference type="EMBL" id="CP025043">
    <property type="protein sequence ID" value="AUA20098.1"/>
    <property type="molecule type" value="Genomic_DNA"/>
</dbReference>
<dbReference type="GO" id="GO:0030488">
    <property type="term" value="P:tRNA methylation"/>
    <property type="evidence" value="ECO:0007669"/>
    <property type="project" value="TreeGrafter"/>
</dbReference>
<dbReference type="PANTHER" id="PTHR11806">
    <property type="entry name" value="GLUCOSE INHIBITED DIVISION PROTEIN A"/>
    <property type="match status" value="1"/>
</dbReference>
<keyword evidence="7 12" id="KW-0819">tRNA processing</keyword>
<dbReference type="RefSeq" id="WP_100881841.1">
    <property type="nucleotide sequence ID" value="NZ_CP025043.1"/>
</dbReference>
<gene>
    <name evidence="12" type="primary">mnmG</name>
    <name evidence="12" type="synonym">gidA</name>
    <name evidence="14" type="ORF">CWI26_11725</name>
</gene>
<evidence type="ECO:0000313" key="15">
    <source>
        <dbReference type="Proteomes" id="UP000231863"/>
    </source>
</evidence>
<accession>A0A2I5KRW4</accession>
<dbReference type="InterPro" id="IPR044920">
    <property type="entry name" value="MnmG_C_subdom_sf"/>
</dbReference>
<dbReference type="PROSITE" id="PS01280">
    <property type="entry name" value="GIDA_1"/>
    <property type="match status" value="1"/>
</dbReference>
<proteinExistence type="inferred from homology"/>
<comment type="subcellular location">
    <subcellularLocation>
        <location evidence="12">Cytoplasm</location>
    </subcellularLocation>
</comment>
<dbReference type="InterPro" id="IPR047001">
    <property type="entry name" value="MnmG_C_subdom"/>
</dbReference>
<feature type="binding site" evidence="12">
    <location>
        <position position="127"/>
    </location>
    <ligand>
        <name>FAD</name>
        <dbReference type="ChEBI" id="CHEBI:57692"/>
    </ligand>
</feature>
<evidence type="ECO:0000256" key="8">
    <source>
        <dbReference type="ARBA" id="ARBA00022827"/>
    </source>
</evidence>
<reference evidence="14 15" key="1">
    <citation type="submission" date="2017-11" db="EMBL/GenBank/DDBJ databases">
        <title>Genome analysis of Streptococcus suis serotype chz stain ah681.</title>
        <authorList>
            <person name="Pan Z."/>
            <person name="Zhang Y."/>
            <person name="Ma J."/>
            <person name="Lu P."/>
            <person name="Zhu Y."/>
            <person name="Zhong X."/>
            <person name="Dong W."/>
            <person name="Lu C."/>
            <person name="Yao H."/>
        </authorList>
    </citation>
    <scope>NUCLEOTIDE SEQUENCE [LARGE SCALE GENOMIC DNA]</scope>
    <source>
        <strain evidence="14 15">AH681</strain>
    </source>
</reference>
<evidence type="ECO:0000313" key="14">
    <source>
        <dbReference type="EMBL" id="AUA20098.1"/>
    </source>
</evidence>
<evidence type="ECO:0000256" key="7">
    <source>
        <dbReference type="ARBA" id="ARBA00022694"/>
    </source>
</evidence>
<evidence type="ECO:0000256" key="5">
    <source>
        <dbReference type="ARBA" id="ARBA00022490"/>
    </source>
</evidence>
<dbReference type="InterPro" id="IPR002218">
    <property type="entry name" value="MnmG-rel"/>
</dbReference>
<dbReference type="HAMAP" id="MF_00129">
    <property type="entry name" value="MnmG_GidA"/>
    <property type="match status" value="1"/>
</dbReference>
<feature type="binding site" evidence="12">
    <location>
        <position position="373"/>
    </location>
    <ligand>
        <name>FAD</name>
        <dbReference type="ChEBI" id="CHEBI:57692"/>
    </ligand>
</feature>
<feature type="binding site" evidence="12">
    <location>
        <begin position="15"/>
        <end position="20"/>
    </location>
    <ligand>
        <name>FAD</name>
        <dbReference type="ChEBI" id="CHEBI:57692"/>
    </ligand>
</feature>
<dbReference type="Pfam" id="PF01134">
    <property type="entry name" value="GIDA"/>
    <property type="match status" value="1"/>
</dbReference>
<name>A0A2I5KRW4_STRSU</name>
<dbReference type="FunFam" id="1.10.10.1800:FF:000001">
    <property type="entry name" value="tRNA uridine 5-carboxymethylaminomethyl modification enzyme MnmG"/>
    <property type="match status" value="1"/>
</dbReference>
<feature type="domain" description="tRNA uridine 5-carboxymethylaminomethyl modification enzyme C-terminal subdomain" evidence="13">
    <location>
        <begin position="549"/>
        <end position="620"/>
    </location>
</feature>
<dbReference type="PRINTS" id="PR00411">
    <property type="entry name" value="PNDRDTASEI"/>
</dbReference>
<dbReference type="InterPro" id="IPR004416">
    <property type="entry name" value="MnmG"/>
</dbReference>